<dbReference type="EMBL" id="CP012836">
    <property type="protein sequence ID" value="AMQ56613.1"/>
    <property type="molecule type" value="Genomic_DNA"/>
</dbReference>
<dbReference type="RefSeq" id="WP_067546439.1">
    <property type="nucleotide sequence ID" value="NZ_CP012836.1"/>
</dbReference>
<dbReference type="KEGG" id="alm:AO498_09295"/>
<sequence>MENNLKVYKSDRFDVENTASLSLFIYPSSLFIFCKDQNESNLAIHHYLSFDVNKIDQLLTADHLLRIDVPAKVYIHSDLFSLVPGVLFLPGEEKTYLGYASELEEKSHFFSTPLDSNNIQLVSCISGKIKKTLEARFSEVQFYHGAVSFLSYLFKERFNLIGQEILIDYFHSHIYLAAFTDQDLSIFNMFEVSSKEDLLKYAFIVLEQLKYDRNHVRITVFGASEASGISEAWGKEYFHHFRIIRPHANQNYSHGFKHLKSEKLFEADWQYS</sequence>
<dbReference type="AlphaFoldDB" id="A0A142ENA8"/>
<dbReference type="Pfam" id="PF12864">
    <property type="entry name" value="DUF3822"/>
    <property type="match status" value="1"/>
</dbReference>
<dbReference type="PATRIC" id="fig|1727163.4.peg.1942"/>
<protein>
    <recommendedName>
        <fullName evidence="3">DUF3822 domain-containing protein</fullName>
    </recommendedName>
</protein>
<dbReference type="Gene3D" id="3.30.420.250">
    <property type="match status" value="1"/>
</dbReference>
<accession>A0A142ENA8</accession>
<dbReference type="CDD" id="cd24013">
    <property type="entry name" value="ASKHA_ATPase_BT3980-like"/>
    <property type="match status" value="1"/>
</dbReference>
<dbReference type="OrthoDB" id="838738at2"/>
<organism evidence="1 2">
    <name type="scientific">Algoriphagus sanaruensis</name>
    <dbReference type="NCBI Taxonomy" id="1727163"/>
    <lineage>
        <taxon>Bacteria</taxon>
        <taxon>Pseudomonadati</taxon>
        <taxon>Bacteroidota</taxon>
        <taxon>Cytophagia</taxon>
        <taxon>Cytophagales</taxon>
        <taxon>Cyclobacteriaceae</taxon>
        <taxon>Algoriphagus</taxon>
    </lineage>
</organism>
<proteinExistence type="predicted"/>
<name>A0A142ENA8_9BACT</name>
<reference evidence="2" key="1">
    <citation type="submission" date="2015-09" db="EMBL/GenBank/DDBJ databases">
        <title>Complete sequence of Algoriphagus sp. M8-2.</title>
        <authorList>
            <person name="Shintani M."/>
        </authorList>
    </citation>
    <scope>NUCLEOTIDE SEQUENCE [LARGE SCALE GENOMIC DNA]</scope>
    <source>
        <strain evidence="2">M8-2</strain>
    </source>
</reference>
<dbReference type="Proteomes" id="UP000073816">
    <property type="component" value="Chromosome"/>
</dbReference>
<evidence type="ECO:0000313" key="2">
    <source>
        <dbReference type="Proteomes" id="UP000073816"/>
    </source>
</evidence>
<keyword evidence="2" id="KW-1185">Reference proteome</keyword>
<gene>
    <name evidence="1" type="ORF">AO498_09295</name>
</gene>
<dbReference type="Gene3D" id="3.30.420.260">
    <property type="match status" value="1"/>
</dbReference>
<reference evidence="1 2" key="2">
    <citation type="journal article" date="2016" name="Genome Announc.">
        <title>Complete Genome Sequence of Algoriphagus sp. Strain M8-2, Isolated from a Brackish Lake.</title>
        <authorList>
            <person name="Muraguchi Y."/>
            <person name="Kushimoto K."/>
            <person name="Ohtsubo Y."/>
            <person name="Suzuki T."/>
            <person name="Dohra H."/>
            <person name="Kimbara K."/>
            <person name="Shintani M."/>
        </authorList>
    </citation>
    <scope>NUCLEOTIDE SEQUENCE [LARGE SCALE GENOMIC DNA]</scope>
    <source>
        <strain evidence="1 2">M8-2</strain>
    </source>
</reference>
<evidence type="ECO:0000313" key="1">
    <source>
        <dbReference type="EMBL" id="AMQ56613.1"/>
    </source>
</evidence>
<dbReference type="InterPro" id="IPR024213">
    <property type="entry name" value="DUF3822"/>
</dbReference>
<evidence type="ECO:0008006" key="3">
    <source>
        <dbReference type="Google" id="ProtNLM"/>
    </source>
</evidence>
<dbReference type="STRING" id="1727163.AO498_09295"/>